<dbReference type="EMBL" id="JAUSWK010000001">
    <property type="protein sequence ID" value="MDQ0564745.1"/>
    <property type="molecule type" value="Genomic_DNA"/>
</dbReference>
<dbReference type="Proteomes" id="UP000439914">
    <property type="component" value="Unassembled WGS sequence"/>
</dbReference>
<name>A0A6I4UCI6_9SPHN</name>
<evidence type="ECO:0000313" key="4">
    <source>
        <dbReference type="Proteomes" id="UP000439914"/>
    </source>
</evidence>
<gene>
    <name evidence="3" type="ORF">GRI55_10660</name>
    <name evidence="2" type="ORF">QOZ97_000255</name>
</gene>
<evidence type="ECO:0000313" key="3">
    <source>
        <dbReference type="EMBL" id="MXP36228.1"/>
    </source>
</evidence>
<feature type="transmembrane region" description="Helical" evidence="1">
    <location>
        <begin position="12"/>
        <end position="36"/>
    </location>
</feature>
<reference evidence="2 5" key="2">
    <citation type="submission" date="2023-07" db="EMBL/GenBank/DDBJ databases">
        <title>Genomic Encyclopedia of Type Strains, Phase IV (KMG-IV): sequencing the most valuable type-strain genomes for metagenomic binning, comparative biology and taxonomic classification.</title>
        <authorList>
            <person name="Goeker M."/>
        </authorList>
    </citation>
    <scope>NUCLEOTIDE SEQUENCE [LARGE SCALE GENOMIC DNA]</scope>
    <source>
        <strain evidence="2 5">DSM 14432</strain>
    </source>
</reference>
<evidence type="ECO:0000256" key="1">
    <source>
        <dbReference type="SAM" id="Phobius"/>
    </source>
</evidence>
<dbReference type="Proteomes" id="UP001238601">
    <property type="component" value="Unassembled WGS sequence"/>
</dbReference>
<keyword evidence="1" id="KW-1133">Transmembrane helix</keyword>
<dbReference type="AlphaFoldDB" id="A0A6I4UCI6"/>
<reference evidence="3 4" key="1">
    <citation type="submission" date="2019-12" db="EMBL/GenBank/DDBJ databases">
        <title>Genomic-based taxomic classification of the family Erythrobacteraceae.</title>
        <authorList>
            <person name="Xu L."/>
        </authorList>
    </citation>
    <scope>NUCLEOTIDE SEQUENCE [LARGE SCALE GENOMIC DNA]</scope>
    <source>
        <strain evidence="3 4">CGMCC 1.8703</strain>
    </source>
</reference>
<keyword evidence="1" id="KW-0472">Membrane</keyword>
<dbReference type="GeneID" id="93685093"/>
<evidence type="ECO:0008006" key="6">
    <source>
        <dbReference type="Google" id="ProtNLM"/>
    </source>
</evidence>
<feature type="transmembrane region" description="Helical" evidence="1">
    <location>
        <begin position="56"/>
        <end position="75"/>
    </location>
</feature>
<proteinExistence type="predicted"/>
<keyword evidence="1" id="KW-0812">Transmembrane</keyword>
<dbReference type="RefSeq" id="WP_160767150.1">
    <property type="nucleotide sequence ID" value="NZ_JAUSWK010000001.1"/>
</dbReference>
<protein>
    <recommendedName>
        <fullName evidence="6">PH domain-containing protein</fullName>
    </recommendedName>
</protein>
<comment type="caution">
    <text evidence="3">The sequence shown here is derived from an EMBL/GenBank/DDBJ whole genome shotgun (WGS) entry which is preliminary data.</text>
</comment>
<sequence length="159" mass="17494">MPPTRVRFSGGYLAIVMLAGAVGAISVALIALIPAIEVEPSSARGSEVIAYLAQLRWQGISIPLVLFAAAVTYNLGQMARRWIDETAVLANDEGLRFHPSIRKDPLGWDEVRHIRAESRFGAMQLHIRTVAGKRFRITPCDHDEVRALVARFAAMSDET</sequence>
<dbReference type="EMBL" id="WTYG01000003">
    <property type="protein sequence ID" value="MXP36228.1"/>
    <property type="molecule type" value="Genomic_DNA"/>
</dbReference>
<keyword evidence="5" id="KW-1185">Reference proteome</keyword>
<evidence type="ECO:0000313" key="2">
    <source>
        <dbReference type="EMBL" id="MDQ0564745.1"/>
    </source>
</evidence>
<organism evidence="3 4">
    <name type="scientific">Qipengyuania citrea</name>
    <dbReference type="NCBI Taxonomy" id="225971"/>
    <lineage>
        <taxon>Bacteria</taxon>
        <taxon>Pseudomonadati</taxon>
        <taxon>Pseudomonadota</taxon>
        <taxon>Alphaproteobacteria</taxon>
        <taxon>Sphingomonadales</taxon>
        <taxon>Erythrobacteraceae</taxon>
        <taxon>Qipengyuania</taxon>
    </lineage>
</organism>
<evidence type="ECO:0000313" key="5">
    <source>
        <dbReference type="Proteomes" id="UP001238601"/>
    </source>
</evidence>
<accession>A0A6I4UCI6</accession>